<comment type="caution">
    <text evidence="2">The sequence shown here is derived from an EMBL/GenBank/DDBJ whole genome shotgun (WGS) entry which is preliminary data.</text>
</comment>
<feature type="region of interest" description="Disordered" evidence="1">
    <location>
        <begin position="595"/>
        <end position="622"/>
    </location>
</feature>
<feature type="region of interest" description="Disordered" evidence="1">
    <location>
        <begin position="44"/>
        <end position="81"/>
    </location>
</feature>
<dbReference type="Pfam" id="PF13975">
    <property type="entry name" value="gag-asp_proteas"/>
    <property type="match status" value="1"/>
</dbReference>
<dbReference type="CDD" id="cd00303">
    <property type="entry name" value="retropepsin_like"/>
    <property type="match status" value="1"/>
</dbReference>
<protein>
    <recommendedName>
        <fullName evidence="4">Aspartic peptidase DDI1-type domain-containing protein</fullName>
    </recommendedName>
</protein>
<evidence type="ECO:0000313" key="3">
    <source>
        <dbReference type="Proteomes" id="UP000646827"/>
    </source>
</evidence>
<dbReference type="SUPFAM" id="SSF50630">
    <property type="entry name" value="Acid proteases"/>
    <property type="match status" value="1"/>
</dbReference>
<sequence>MMGARSFADYKQFAYGYWRGQYSTTLYPQDNPFIPQKADDRIPTAWMNRNDQSRETIKKARSRAFHSPRLDHESGSNSPSINAITKQMQSLELFQHESENPPNDSHDNPNYSLERMLNGENRPGPNRYQNNNNNESLYKQDPPPRPNSPSATLAVLEEENSGFIESLSSGDINNSYNQENEYFSDNDDYFDDDLQVHEDDFDELYAAQQRIPKPSTRQLRLHNETGKVNKVNSQKKVDFVDPPVRRKSRKEKQAMQQPDNYMGSPSHVEQNFKLPAFQSSVSNPENLPVPLPPMPTTGLASIFGDSSLNKTQKPVGSQWTDIRNKNNNEMDIDSPPVEKETYSQAPLNTPTQNKTPPSKASQQKSPVTQRDKQKNIRRNNKKITALAQNIIRKEPYNVATDIINHTADISFGQLLRIAPSLRRQFTGACRTARTLAVLDELPKQMQNTTALYAVFYLHSLPIRTLIDSGASKFCISLNLTQRLKLTIQEPSTAVFMLGNGDRHASLGNINDLALKPNGTAAVPVSMEVLPTTPADIIVGNDWLRIAHAKIDYQTRKMWIHHGKPRSIPILYERQRMDLISPWSNNESSLNEVIDSDVTDDDCSDDSGIDSTSDTYSADSEEDVSPLEEMLTNEYWLGDELYPIVEITHPLELFPNNDVLQVVVAEEISLSITAYQTYDIPIISQHRSSNTFIFELNTSLPDYIEIYSGILYPSDTTYRIFIINMSETENYNIKLGFMIGELVPVTLNS</sequence>
<feature type="region of interest" description="Disordered" evidence="1">
    <location>
        <begin position="298"/>
        <end position="380"/>
    </location>
</feature>
<feature type="compositionally biased region" description="Polar residues" evidence="1">
    <location>
        <begin position="304"/>
        <end position="321"/>
    </location>
</feature>
<feature type="compositionally biased region" description="Acidic residues" evidence="1">
    <location>
        <begin position="595"/>
        <end position="607"/>
    </location>
</feature>
<evidence type="ECO:0000256" key="1">
    <source>
        <dbReference type="SAM" id="MobiDB-lite"/>
    </source>
</evidence>
<feature type="compositionally biased region" description="Low complexity" evidence="1">
    <location>
        <begin position="121"/>
        <end position="134"/>
    </location>
</feature>
<dbReference type="OrthoDB" id="2285352at2759"/>
<feature type="region of interest" description="Disordered" evidence="1">
    <location>
        <begin position="244"/>
        <end position="267"/>
    </location>
</feature>
<accession>A0A8H7SD07</accession>
<proteinExistence type="predicted"/>
<feature type="compositionally biased region" description="Basic and acidic residues" evidence="1">
    <location>
        <begin position="97"/>
        <end position="107"/>
    </location>
</feature>
<dbReference type="Proteomes" id="UP000646827">
    <property type="component" value="Unassembled WGS sequence"/>
</dbReference>
<gene>
    <name evidence="2" type="ORF">INT45_003864</name>
</gene>
<evidence type="ECO:0000313" key="2">
    <source>
        <dbReference type="EMBL" id="KAG2227134.1"/>
    </source>
</evidence>
<dbReference type="EMBL" id="JAEPRB010000010">
    <property type="protein sequence ID" value="KAG2227134.1"/>
    <property type="molecule type" value="Genomic_DNA"/>
</dbReference>
<dbReference type="AlphaFoldDB" id="A0A8H7SD07"/>
<name>A0A8H7SD07_9FUNG</name>
<organism evidence="2 3">
    <name type="scientific">Circinella minor</name>
    <dbReference type="NCBI Taxonomy" id="1195481"/>
    <lineage>
        <taxon>Eukaryota</taxon>
        <taxon>Fungi</taxon>
        <taxon>Fungi incertae sedis</taxon>
        <taxon>Mucoromycota</taxon>
        <taxon>Mucoromycotina</taxon>
        <taxon>Mucoromycetes</taxon>
        <taxon>Mucorales</taxon>
        <taxon>Lichtheimiaceae</taxon>
        <taxon>Circinella</taxon>
    </lineage>
</organism>
<feature type="region of interest" description="Disordered" evidence="1">
    <location>
        <begin position="97"/>
        <end position="151"/>
    </location>
</feature>
<keyword evidence="3" id="KW-1185">Reference proteome</keyword>
<dbReference type="Gene3D" id="2.40.70.10">
    <property type="entry name" value="Acid Proteases"/>
    <property type="match status" value="1"/>
</dbReference>
<reference evidence="2 3" key="1">
    <citation type="submission" date="2020-12" db="EMBL/GenBank/DDBJ databases">
        <title>Metabolic potential, ecology and presence of endohyphal bacteria is reflected in genomic diversity of Mucoromycotina.</title>
        <authorList>
            <person name="Muszewska A."/>
            <person name="Okrasinska A."/>
            <person name="Steczkiewicz K."/>
            <person name="Drgas O."/>
            <person name="Orlowska M."/>
            <person name="Perlinska-Lenart U."/>
            <person name="Aleksandrzak-Piekarczyk T."/>
            <person name="Szatraj K."/>
            <person name="Zielenkiewicz U."/>
            <person name="Pilsyk S."/>
            <person name="Malc E."/>
            <person name="Mieczkowski P."/>
            <person name="Kruszewska J.S."/>
            <person name="Biernat P."/>
            <person name="Pawlowska J."/>
        </authorList>
    </citation>
    <scope>NUCLEOTIDE SEQUENCE [LARGE SCALE GENOMIC DNA]</scope>
    <source>
        <strain evidence="2 3">CBS 142.35</strain>
    </source>
</reference>
<dbReference type="InterPro" id="IPR021109">
    <property type="entry name" value="Peptidase_aspartic_dom_sf"/>
</dbReference>
<feature type="compositionally biased region" description="Polar residues" evidence="1">
    <location>
        <begin position="342"/>
        <end position="368"/>
    </location>
</feature>
<evidence type="ECO:0008006" key="4">
    <source>
        <dbReference type="Google" id="ProtNLM"/>
    </source>
</evidence>